<name>A0AAE3GBM2_9PSEU</name>
<evidence type="ECO:0000313" key="7">
    <source>
        <dbReference type="Proteomes" id="UP001206128"/>
    </source>
</evidence>
<comment type="similarity">
    <text evidence="1">Belongs to the AfsR/DnrI/RedD regulatory family.</text>
</comment>
<dbReference type="Gene3D" id="3.40.50.300">
    <property type="entry name" value="P-loop containing nucleotide triphosphate hydrolases"/>
    <property type="match status" value="1"/>
</dbReference>
<evidence type="ECO:0000256" key="3">
    <source>
        <dbReference type="PROSITE-ProRule" id="PRU00339"/>
    </source>
</evidence>
<evidence type="ECO:0000313" key="6">
    <source>
        <dbReference type="EMBL" id="MCP2165311.1"/>
    </source>
</evidence>
<keyword evidence="3" id="KW-0802">TPR repeat</keyword>
<feature type="DNA-binding region" description="OmpR/PhoB-type" evidence="4">
    <location>
        <begin position="1"/>
        <end position="94"/>
    </location>
</feature>
<dbReference type="InterPro" id="IPR001867">
    <property type="entry name" value="OmpR/PhoB-type_DNA-bd"/>
</dbReference>
<keyword evidence="7" id="KW-1185">Reference proteome</keyword>
<proteinExistence type="inferred from homology"/>
<dbReference type="Pfam" id="PF00486">
    <property type="entry name" value="Trans_reg_C"/>
    <property type="match status" value="1"/>
</dbReference>
<dbReference type="Pfam" id="PF03704">
    <property type="entry name" value="BTAD"/>
    <property type="match status" value="1"/>
</dbReference>
<dbReference type="PRINTS" id="PR00364">
    <property type="entry name" value="DISEASERSIST"/>
</dbReference>
<dbReference type="RefSeq" id="WP_253769948.1">
    <property type="nucleotide sequence ID" value="NZ_JAMTCK010000004.1"/>
</dbReference>
<dbReference type="InterPro" id="IPR019734">
    <property type="entry name" value="TPR_rpt"/>
</dbReference>
<dbReference type="Pfam" id="PF13374">
    <property type="entry name" value="TPR_10"/>
    <property type="match status" value="1"/>
</dbReference>
<dbReference type="SUPFAM" id="SSF48452">
    <property type="entry name" value="TPR-like"/>
    <property type="match status" value="4"/>
</dbReference>
<comment type="caution">
    <text evidence="6">The sequence shown here is derived from an EMBL/GenBank/DDBJ whole genome shotgun (WGS) entry which is preliminary data.</text>
</comment>
<keyword evidence="2 4" id="KW-0238">DNA-binding</keyword>
<evidence type="ECO:0000256" key="4">
    <source>
        <dbReference type="PROSITE-ProRule" id="PRU01091"/>
    </source>
</evidence>
<protein>
    <submittedName>
        <fullName evidence="6">DNA-binding transcriptional activator of the SARP family</fullName>
    </submittedName>
</protein>
<dbReference type="GO" id="GO:0006355">
    <property type="term" value="P:regulation of DNA-templated transcription"/>
    <property type="evidence" value="ECO:0007669"/>
    <property type="project" value="InterPro"/>
</dbReference>
<dbReference type="InterPro" id="IPR027417">
    <property type="entry name" value="P-loop_NTPase"/>
</dbReference>
<dbReference type="CDD" id="cd15831">
    <property type="entry name" value="BTAD"/>
    <property type="match status" value="1"/>
</dbReference>
<evidence type="ECO:0000256" key="2">
    <source>
        <dbReference type="ARBA" id="ARBA00023125"/>
    </source>
</evidence>
<evidence type="ECO:0000259" key="5">
    <source>
        <dbReference type="PROSITE" id="PS51755"/>
    </source>
</evidence>
<dbReference type="SUPFAM" id="SSF52540">
    <property type="entry name" value="P-loop containing nucleoside triphosphate hydrolases"/>
    <property type="match status" value="1"/>
</dbReference>
<dbReference type="SMART" id="SM01043">
    <property type="entry name" value="BTAD"/>
    <property type="match status" value="1"/>
</dbReference>
<organism evidence="6 7">
    <name type="scientific">Goodfellowiella coeruleoviolacea</name>
    <dbReference type="NCBI Taxonomy" id="334858"/>
    <lineage>
        <taxon>Bacteria</taxon>
        <taxon>Bacillati</taxon>
        <taxon>Actinomycetota</taxon>
        <taxon>Actinomycetes</taxon>
        <taxon>Pseudonocardiales</taxon>
        <taxon>Pseudonocardiaceae</taxon>
        <taxon>Goodfellowiella</taxon>
    </lineage>
</organism>
<dbReference type="PROSITE" id="PS50005">
    <property type="entry name" value="TPR"/>
    <property type="match status" value="2"/>
</dbReference>
<dbReference type="Proteomes" id="UP001206128">
    <property type="component" value="Unassembled WGS sequence"/>
</dbReference>
<dbReference type="Pfam" id="PF13424">
    <property type="entry name" value="TPR_12"/>
    <property type="match status" value="3"/>
</dbReference>
<dbReference type="AlphaFoldDB" id="A0AAE3GBM2"/>
<feature type="repeat" description="TPR" evidence="3">
    <location>
        <begin position="796"/>
        <end position="829"/>
    </location>
</feature>
<dbReference type="Gene3D" id="1.10.10.10">
    <property type="entry name" value="Winged helix-like DNA-binding domain superfamily/Winged helix DNA-binding domain"/>
    <property type="match status" value="1"/>
</dbReference>
<dbReference type="InterPro" id="IPR002182">
    <property type="entry name" value="NB-ARC"/>
</dbReference>
<dbReference type="InterPro" id="IPR016032">
    <property type="entry name" value="Sig_transdc_resp-reg_C-effctor"/>
</dbReference>
<dbReference type="EMBL" id="JAMTCK010000004">
    <property type="protein sequence ID" value="MCP2165311.1"/>
    <property type="molecule type" value="Genomic_DNA"/>
</dbReference>
<dbReference type="SMART" id="SM00028">
    <property type="entry name" value="TPR"/>
    <property type="match status" value="9"/>
</dbReference>
<evidence type="ECO:0000256" key="1">
    <source>
        <dbReference type="ARBA" id="ARBA00005820"/>
    </source>
</evidence>
<dbReference type="PROSITE" id="PS51755">
    <property type="entry name" value="OMPR_PHOB"/>
    <property type="match status" value="1"/>
</dbReference>
<reference evidence="6" key="1">
    <citation type="submission" date="2022-06" db="EMBL/GenBank/DDBJ databases">
        <title>Genomic Encyclopedia of Archaeal and Bacterial Type Strains, Phase II (KMG-II): from individual species to whole genera.</title>
        <authorList>
            <person name="Goeker M."/>
        </authorList>
    </citation>
    <scope>NUCLEOTIDE SEQUENCE</scope>
    <source>
        <strain evidence="6">DSM 43935</strain>
    </source>
</reference>
<dbReference type="Pfam" id="PF00931">
    <property type="entry name" value="NB-ARC"/>
    <property type="match status" value="1"/>
</dbReference>
<feature type="repeat" description="TPR" evidence="3">
    <location>
        <begin position="755"/>
        <end position="788"/>
    </location>
</feature>
<dbReference type="GO" id="GO:0043531">
    <property type="term" value="F:ADP binding"/>
    <property type="evidence" value="ECO:0007669"/>
    <property type="project" value="InterPro"/>
</dbReference>
<dbReference type="GO" id="GO:0000160">
    <property type="term" value="P:phosphorelay signal transduction system"/>
    <property type="evidence" value="ECO:0007669"/>
    <property type="project" value="InterPro"/>
</dbReference>
<feature type="domain" description="OmpR/PhoB-type" evidence="5">
    <location>
        <begin position="1"/>
        <end position="94"/>
    </location>
</feature>
<dbReference type="InterPro" id="IPR036388">
    <property type="entry name" value="WH-like_DNA-bd_sf"/>
</dbReference>
<dbReference type="InterPro" id="IPR011990">
    <property type="entry name" value="TPR-like_helical_dom_sf"/>
</dbReference>
<dbReference type="SUPFAM" id="SSF46894">
    <property type="entry name" value="C-terminal effector domain of the bipartite response regulators"/>
    <property type="match status" value="1"/>
</dbReference>
<dbReference type="GO" id="GO:0003677">
    <property type="term" value="F:DNA binding"/>
    <property type="evidence" value="ECO:0007669"/>
    <property type="project" value="UniProtKB-UniRule"/>
</dbReference>
<dbReference type="InterPro" id="IPR005158">
    <property type="entry name" value="BTAD"/>
</dbReference>
<dbReference type="PANTHER" id="PTHR47691:SF3">
    <property type="entry name" value="HTH-TYPE TRANSCRIPTIONAL REGULATOR RV0890C-RELATED"/>
    <property type="match status" value="1"/>
</dbReference>
<accession>A0AAE3GBM2</accession>
<sequence length="1084" mass="117747">MGSSPEFRLLGPLEVWVGQRATPVRAGKHRVLLASLLLRANRTVGVDELVERLWEGAPPARTRGTLQTYVMRLRQTLGDPAIIRTVADGYQIQVPTERVDVFLFTDLAARAERARTAGNLVEAAATYTEALDLWRGPALADVPSELLHREEVPRLTEQRLRVLEQRIDVELVMGRHAFLVSELRALTGEYPLRERFWGQLMLALYRSSRQAEALDAFRQVNRLLDEQLGTPPSAELRALHQAILLGDPDLAGPPPAEPVSVSQPSAEVPAQLPADIADFVGRADLVERITELVAPREPSTAVPIVTLSGPPGVGKTALAVHVAHLLRDRFPDGQLYVDLRGYAPGPAPSSVDVLARFLRALGVAAEQIPLDTDEQSTMFRSLLSGRRLLLVLDNAAAPDQVRPLLPGDPSCPVLVTSRDDLRGLTAMNGARRVALTALAADESVALLSGVLNGRSAALDRTELAELAELCAHLPLALRIAAAHLAGAAGDTLAGYRGALRAQGRLGGVTATVAQAYAALPAASRRLFLLLSLVPGPDFTAYAAANLAEAPLAETERQLARLVAASLVREVEPGRFQFHDLLRSFAAERLAAESSAEDREAARVRLLDFYLRTVERCAEVLYPDMQRLPPARRAAPVRLPTISGHQQALHWLDTERANLTAAIQHTAHSGPAAAAWQLADAMRGYLWLGKHVTEWLTTARLGLHAAHAKGHQLAEAAMHQNLGTLHWTLGDYQTSLEHYNHSLRLYRLLHNTDAEAGIHNNLGIVYLELGNLAEAKEHFTRCLDAKRAGGPTDGGEATVLLNLGLLAAHTGELTEALDLLDEALRTSAAHGFRASQAGSHNSIGMTLRLRGELDRALEHHTRALRISQELGYRETTAQVLEGIAWVYLEVGRYTEAIEHARKAEAELADGGDQQITTTVRLALAEAHLRLGEHGHADEQYRRALATARRIHFRLAEAWTLLGLARTRLAAGRPDEVPELCRQVLLITRSAGMRITEGSAHAELAAAHLDLGSPAEAVESARTAVAIHRQTGHRPGEARALHVFGLALDALGRRAEARAAWRDALALFAQAGMPEATTLRELLFET</sequence>
<dbReference type="SMART" id="SM00862">
    <property type="entry name" value="Trans_reg_C"/>
    <property type="match status" value="1"/>
</dbReference>
<dbReference type="Gene3D" id="1.25.40.10">
    <property type="entry name" value="Tetratricopeptide repeat domain"/>
    <property type="match status" value="4"/>
</dbReference>
<dbReference type="PANTHER" id="PTHR47691">
    <property type="entry name" value="REGULATOR-RELATED"/>
    <property type="match status" value="1"/>
</dbReference>
<gene>
    <name evidence="6" type="ORF">LX83_002160</name>
</gene>